<evidence type="ECO:0000256" key="3">
    <source>
        <dbReference type="ARBA" id="ARBA00022676"/>
    </source>
</evidence>
<keyword evidence="5 8" id="KW-0812">Transmembrane</keyword>
<keyword evidence="2" id="KW-1003">Cell membrane</keyword>
<evidence type="ECO:0000313" key="10">
    <source>
        <dbReference type="EMBL" id="QDV32692.1"/>
    </source>
</evidence>
<dbReference type="Pfam" id="PF13231">
    <property type="entry name" value="PMT_2"/>
    <property type="match status" value="1"/>
</dbReference>
<protein>
    <recommendedName>
        <fullName evidence="9">Glycosyltransferase RgtA/B/C/D-like domain-containing protein</fullName>
    </recommendedName>
</protein>
<proteinExistence type="predicted"/>
<dbReference type="InterPro" id="IPR050297">
    <property type="entry name" value="LipidA_mod_glycosyltrf_83"/>
</dbReference>
<evidence type="ECO:0000256" key="8">
    <source>
        <dbReference type="SAM" id="Phobius"/>
    </source>
</evidence>
<dbReference type="EMBL" id="CP036426">
    <property type="protein sequence ID" value="QDV32692.1"/>
    <property type="molecule type" value="Genomic_DNA"/>
</dbReference>
<dbReference type="InterPro" id="IPR038731">
    <property type="entry name" value="RgtA/B/C-like"/>
</dbReference>
<name>A0A518GVS1_9BACT</name>
<evidence type="ECO:0000256" key="5">
    <source>
        <dbReference type="ARBA" id="ARBA00022692"/>
    </source>
</evidence>
<comment type="subcellular location">
    <subcellularLocation>
        <location evidence="1">Cell membrane</location>
        <topology evidence="1">Multi-pass membrane protein</topology>
    </subcellularLocation>
</comment>
<evidence type="ECO:0000256" key="7">
    <source>
        <dbReference type="ARBA" id="ARBA00023136"/>
    </source>
</evidence>
<feature type="transmembrane region" description="Helical" evidence="8">
    <location>
        <begin position="418"/>
        <end position="438"/>
    </location>
</feature>
<dbReference type="GO" id="GO:0016763">
    <property type="term" value="F:pentosyltransferase activity"/>
    <property type="evidence" value="ECO:0007669"/>
    <property type="project" value="TreeGrafter"/>
</dbReference>
<sequence length="596" mass="62859">MPDMENVTPSGRFGRETIWVLAMTLLGSGLRLKGLGTLGLDHFDEGIYAQAATWIFAEGGLLAIDLGLVPYAPPGYPVLVGLAYAAIGVSGTAAILVSILAGVLTIPALAWMSRHAFGPGAGAATAALAAMAGPHVVFSRTGLTDATFLLSWSLGMIAGARFLERPGARRAAWFGLLVGLAQLVKYNGWMVGAIVATAVGVGAIRPGSGRTSAPRALGYGLLSATVAALVYAPWFLFVERTTGYAGLLAHHRSYVDGIPGWWPNWQQHMAQAQSLGGRLRGVVSWLSLSIGLAWVGSAIGQGGSTRSWGRFRRPGPVVALALAAASIAAAPANLTWWAALAWSPVLLADRRPSARLAGTWFLAMAASTPLYHPYARLWLPTLAASWVVSGGLIASILRQLHGDAEGLDVAREVSRRPAPLAVAAVASVIMAFIGPWLLPDRVRWFPDPLARSDGIRTLSERLRLTAPPGGPKVSRFHLYARPPLRFYLLQSGMPVSTHVDLESLRSTPAGVTEFAVIDSGMGVERSGALREGSSWGLAQPEAEYPASIAALLDARPEQVYDASMPHLGRADSGLAQRAPPGSGLAGTGMFWLFEAR</sequence>
<feature type="transmembrane region" description="Helical" evidence="8">
    <location>
        <begin position="319"/>
        <end position="342"/>
    </location>
</feature>
<reference evidence="10 11" key="1">
    <citation type="submission" date="2019-02" db="EMBL/GenBank/DDBJ databases">
        <title>Deep-cultivation of Planctomycetes and their phenomic and genomic characterization uncovers novel biology.</title>
        <authorList>
            <person name="Wiegand S."/>
            <person name="Jogler M."/>
            <person name="Boedeker C."/>
            <person name="Pinto D."/>
            <person name="Vollmers J."/>
            <person name="Rivas-Marin E."/>
            <person name="Kohn T."/>
            <person name="Peeters S.H."/>
            <person name="Heuer A."/>
            <person name="Rast P."/>
            <person name="Oberbeckmann S."/>
            <person name="Bunk B."/>
            <person name="Jeske O."/>
            <person name="Meyerdierks A."/>
            <person name="Storesund J.E."/>
            <person name="Kallscheuer N."/>
            <person name="Luecker S."/>
            <person name="Lage O.M."/>
            <person name="Pohl T."/>
            <person name="Merkel B.J."/>
            <person name="Hornburger P."/>
            <person name="Mueller R.-W."/>
            <person name="Bruemmer F."/>
            <person name="Labrenz M."/>
            <person name="Spormann A.M."/>
            <person name="Op den Camp H."/>
            <person name="Overmann J."/>
            <person name="Amann R."/>
            <person name="Jetten M.S.M."/>
            <person name="Mascher T."/>
            <person name="Medema M.H."/>
            <person name="Devos D.P."/>
            <person name="Kaster A.-K."/>
            <person name="Ovreas L."/>
            <person name="Rohde M."/>
            <person name="Galperin M.Y."/>
            <person name="Jogler C."/>
        </authorList>
    </citation>
    <scope>NUCLEOTIDE SEQUENCE [LARGE SCALE GENOMIC DNA]</scope>
    <source>
        <strain evidence="10 11">ElP</strain>
    </source>
</reference>
<evidence type="ECO:0000256" key="2">
    <source>
        <dbReference type="ARBA" id="ARBA00022475"/>
    </source>
</evidence>
<keyword evidence="7 8" id="KW-0472">Membrane</keyword>
<dbReference type="AlphaFoldDB" id="A0A518GVS1"/>
<dbReference type="KEGG" id="tpla:ElP_05280"/>
<feature type="transmembrane region" description="Helical" evidence="8">
    <location>
        <begin position="377"/>
        <end position="397"/>
    </location>
</feature>
<dbReference type="GO" id="GO:0009103">
    <property type="term" value="P:lipopolysaccharide biosynthetic process"/>
    <property type="evidence" value="ECO:0007669"/>
    <property type="project" value="UniProtKB-ARBA"/>
</dbReference>
<feature type="transmembrane region" description="Helical" evidence="8">
    <location>
        <begin position="216"/>
        <end position="238"/>
    </location>
</feature>
<keyword evidence="4" id="KW-0808">Transferase</keyword>
<evidence type="ECO:0000256" key="6">
    <source>
        <dbReference type="ARBA" id="ARBA00022989"/>
    </source>
</evidence>
<feature type="transmembrane region" description="Helical" evidence="8">
    <location>
        <begin position="184"/>
        <end position="204"/>
    </location>
</feature>
<evidence type="ECO:0000256" key="4">
    <source>
        <dbReference type="ARBA" id="ARBA00022679"/>
    </source>
</evidence>
<dbReference type="PANTHER" id="PTHR33908">
    <property type="entry name" value="MANNOSYLTRANSFERASE YKCB-RELATED"/>
    <property type="match status" value="1"/>
</dbReference>
<dbReference type="GO" id="GO:0005886">
    <property type="term" value="C:plasma membrane"/>
    <property type="evidence" value="ECO:0007669"/>
    <property type="project" value="UniProtKB-SubCell"/>
</dbReference>
<keyword evidence="11" id="KW-1185">Reference proteome</keyword>
<feature type="transmembrane region" description="Helical" evidence="8">
    <location>
        <begin position="279"/>
        <end position="299"/>
    </location>
</feature>
<organism evidence="10 11">
    <name type="scientific">Tautonia plasticadhaerens</name>
    <dbReference type="NCBI Taxonomy" id="2527974"/>
    <lineage>
        <taxon>Bacteria</taxon>
        <taxon>Pseudomonadati</taxon>
        <taxon>Planctomycetota</taxon>
        <taxon>Planctomycetia</taxon>
        <taxon>Isosphaerales</taxon>
        <taxon>Isosphaeraceae</taxon>
        <taxon>Tautonia</taxon>
    </lineage>
</organism>
<feature type="transmembrane region" description="Helical" evidence="8">
    <location>
        <begin position="116"/>
        <end position="137"/>
    </location>
</feature>
<keyword evidence="6 8" id="KW-1133">Transmembrane helix</keyword>
<dbReference type="PANTHER" id="PTHR33908:SF11">
    <property type="entry name" value="MEMBRANE PROTEIN"/>
    <property type="match status" value="1"/>
</dbReference>
<feature type="domain" description="Glycosyltransferase RgtA/B/C/D-like" evidence="9">
    <location>
        <begin position="73"/>
        <end position="200"/>
    </location>
</feature>
<dbReference type="Proteomes" id="UP000317835">
    <property type="component" value="Chromosome"/>
</dbReference>
<gene>
    <name evidence="10" type="ORF">ElP_05280</name>
</gene>
<keyword evidence="3" id="KW-0328">Glycosyltransferase</keyword>
<accession>A0A518GVS1</accession>
<evidence type="ECO:0000313" key="11">
    <source>
        <dbReference type="Proteomes" id="UP000317835"/>
    </source>
</evidence>
<feature type="transmembrane region" description="Helical" evidence="8">
    <location>
        <begin position="78"/>
        <end position="104"/>
    </location>
</feature>
<evidence type="ECO:0000256" key="1">
    <source>
        <dbReference type="ARBA" id="ARBA00004651"/>
    </source>
</evidence>
<evidence type="ECO:0000259" key="9">
    <source>
        <dbReference type="Pfam" id="PF13231"/>
    </source>
</evidence>